<dbReference type="InterPro" id="IPR010982">
    <property type="entry name" value="Lambda_DNA-bd_dom_sf"/>
</dbReference>
<comment type="caution">
    <text evidence="2">The sequence shown here is derived from an EMBL/GenBank/DDBJ whole genome shotgun (WGS) entry which is preliminary data.</text>
</comment>
<evidence type="ECO:0000259" key="1">
    <source>
        <dbReference type="PROSITE" id="PS50943"/>
    </source>
</evidence>
<reference evidence="2" key="1">
    <citation type="submission" date="2021-01" db="EMBL/GenBank/DDBJ databases">
        <title>Genome public.</title>
        <authorList>
            <person name="Liu C."/>
            <person name="Sun Q."/>
        </authorList>
    </citation>
    <scope>NUCLEOTIDE SEQUENCE</scope>
    <source>
        <strain evidence="2">M6</strain>
    </source>
</reference>
<dbReference type="GO" id="GO:0003677">
    <property type="term" value="F:DNA binding"/>
    <property type="evidence" value="ECO:0007669"/>
    <property type="project" value="InterPro"/>
</dbReference>
<dbReference type="CDD" id="cd00093">
    <property type="entry name" value="HTH_XRE"/>
    <property type="match status" value="1"/>
</dbReference>
<dbReference type="AlphaFoldDB" id="A0A934WRD1"/>
<dbReference type="Pfam" id="PF01381">
    <property type="entry name" value="HTH_3"/>
    <property type="match status" value="1"/>
</dbReference>
<dbReference type="SMART" id="SM00530">
    <property type="entry name" value="HTH_XRE"/>
    <property type="match status" value="1"/>
</dbReference>
<evidence type="ECO:0000313" key="3">
    <source>
        <dbReference type="Proteomes" id="UP000633365"/>
    </source>
</evidence>
<protein>
    <submittedName>
        <fullName evidence="2">Helix-turn-helix transcriptional regulator</fullName>
    </submittedName>
</protein>
<dbReference type="EMBL" id="JAEQMG010000049">
    <property type="protein sequence ID" value="MBK6088324.1"/>
    <property type="molecule type" value="Genomic_DNA"/>
</dbReference>
<proteinExistence type="predicted"/>
<sequence>MIGKRIRFIRKKRNMTMKYLGMAVGLPENNADIRISQYESGTRTPKDDLLFKIANELGVSPDTFSVPDLDTISGVMHTLFILEDLYSFRFTLENCASDKLKMAINEWHRKYESYSKGEISKEQYDDWRYNYK</sequence>
<name>A0A934WRD1_9FIRM</name>
<organism evidence="2 3">
    <name type="scientific">Ruminococcus difficilis</name>
    <dbReference type="NCBI Taxonomy" id="2763069"/>
    <lineage>
        <taxon>Bacteria</taxon>
        <taxon>Bacillati</taxon>
        <taxon>Bacillota</taxon>
        <taxon>Clostridia</taxon>
        <taxon>Eubacteriales</taxon>
        <taxon>Oscillospiraceae</taxon>
        <taxon>Ruminococcus</taxon>
    </lineage>
</organism>
<feature type="domain" description="HTH cro/C1-type" evidence="1">
    <location>
        <begin position="6"/>
        <end position="64"/>
    </location>
</feature>
<evidence type="ECO:0000313" key="2">
    <source>
        <dbReference type="EMBL" id="MBK6088324.1"/>
    </source>
</evidence>
<dbReference type="InterPro" id="IPR001387">
    <property type="entry name" value="Cro/C1-type_HTH"/>
</dbReference>
<dbReference type="PROSITE" id="PS50943">
    <property type="entry name" value="HTH_CROC1"/>
    <property type="match status" value="1"/>
</dbReference>
<accession>A0A934WRD1</accession>
<dbReference type="Proteomes" id="UP000633365">
    <property type="component" value="Unassembled WGS sequence"/>
</dbReference>
<keyword evidence="3" id="KW-1185">Reference proteome</keyword>
<dbReference type="Gene3D" id="1.10.260.40">
    <property type="entry name" value="lambda repressor-like DNA-binding domains"/>
    <property type="match status" value="1"/>
</dbReference>
<dbReference type="SUPFAM" id="SSF47413">
    <property type="entry name" value="lambda repressor-like DNA-binding domains"/>
    <property type="match status" value="1"/>
</dbReference>
<gene>
    <name evidence="2" type="ORF">JKK62_06575</name>
</gene>